<comment type="caution">
    <text evidence="1">The sequence shown here is derived from an EMBL/GenBank/DDBJ whole genome shotgun (WGS) entry which is preliminary data.</text>
</comment>
<organism evidence="1 2">
    <name type="scientific">Portunus trituberculatus</name>
    <name type="common">Swimming crab</name>
    <name type="synonym">Neptunus trituberculatus</name>
    <dbReference type="NCBI Taxonomy" id="210409"/>
    <lineage>
        <taxon>Eukaryota</taxon>
        <taxon>Metazoa</taxon>
        <taxon>Ecdysozoa</taxon>
        <taxon>Arthropoda</taxon>
        <taxon>Crustacea</taxon>
        <taxon>Multicrustacea</taxon>
        <taxon>Malacostraca</taxon>
        <taxon>Eumalacostraca</taxon>
        <taxon>Eucarida</taxon>
        <taxon>Decapoda</taxon>
        <taxon>Pleocyemata</taxon>
        <taxon>Brachyura</taxon>
        <taxon>Eubrachyura</taxon>
        <taxon>Portunoidea</taxon>
        <taxon>Portunidae</taxon>
        <taxon>Portuninae</taxon>
        <taxon>Portunus</taxon>
    </lineage>
</organism>
<accession>A0A5B7K850</accession>
<protein>
    <submittedName>
        <fullName evidence="1">Uncharacterized protein</fullName>
    </submittedName>
</protein>
<evidence type="ECO:0000313" key="2">
    <source>
        <dbReference type="Proteomes" id="UP000324222"/>
    </source>
</evidence>
<dbReference type="Proteomes" id="UP000324222">
    <property type="component" value="Unassembled WGS sequence"/>
</dbReference>
<keyword evidence="2" id="KW-1185">Reference proteome</keyword>
<proteinExistence type="predicted"/>
<sequence length="152" mass="17515">MLSETRSRFFYQRLWANFGFLWSRGQIIKSTTTPPMPFTSLFSRTHSTFVSYLPLPHTLTPSATPFPPHLFNSTATRYCTYYTHTSHAFQASPFPSDTVARSSVHCLVTLSTFVQVMSSRSTQEYSLYLYINVLKMSTFNTLDDEITFALEY</sequence>
<dbReference type="EMBL" id="VSRR010126306">
    <property type="protein sequence ID" value="MPD01249.1"/>
    <property type="molecule type" value="Genomic_DNA"/>
</dbReference>
<reference evidence="1 2" key="1">
    <citation type="submission" date="2019-05" db="EMBL/GenBank/DDBJ databases">
        <title>Another draft genome of Portunus trituberculatus and its Hox gene families provides insights of decapod evolution.</title>
        <authorList>
            <person name="Jeong J.-H."/>
            <person name="Song I."/>
            <person name="Kim S."/>
            <person name="Choi T."/>
            <person name="Kim D."/>
            <person name="Ryu S."/>
            <person name="Kim W."/>
        </authorList>
    </citation>
    <scope>NUCLEOTIDE SEQUENCE [LARGE SCALE GENOMIC DNA]</scope>
    <source>
        <tissue evidence="1">Muscle</tissue>
    </source>
</reference>
<name>A0A5B7K850_PORTR</name>
<evidence type="ECO:0000313" key="1">
    <source>
        <dbReference type="EMBL" id="MPD01249.1"/>
    </source>
</evidence>
<gene>
    <name evidence="1" type="ORF">E2C01_096768</name>
</gene>
<dbReference type="AlphaFoldDB" id="A0A5B7K850"/>